<evidence type="ECO:0000313" key="3">
    <source>
        <dbReference type="Proteomes" id="UP000001055"/>
    </source>
</evidence>
<dbReference type="InterPro" id="IPR052897">
    <property type="entry name" value="Sec-Metab_Biosynth_Hydrolase"/>
</dbReference>
<dbReference type="AlphaFoldDB" id="Q0UUA1"/>
<dbReference type="Gene3D" id="3.40.50.1820">
    <property type="entry name" value="alpha/beta hydrolase"/>
    <property type="match status" value="1"/>
</dbReference>
<dbReference type="PANTHER" id="PTHR37017">
    <property type="entry name" value="AB HYDROLASE-1 DOMAIN-CONTAINING PROTEIN-RELATED"/>
    <property type="match status" value="1"/>
</dbReference>
<gene>
    <name evidence="2" type="ORF">SNOG_04663</name>
</gene>
<organism evidence="2 3">
    <name type="scientific">Phaeosphaeria nodorum (strain SN15 / ATCC MYA-4574 / FGSC 10173)</name>
    <name type="common">Glume blotch fungus</name>
    <name type="synonym">Parastagonospora nodorum</name>
    <dbReference type="NCBI Taxonomy" id="321614"/>
    <lineage>
        <taxon>Eukaryota</taxon>
        <taxon>Fungi</taxon>
        <taxon>Dikarya</taxon>
        <taxon>Ascomycota</taxon>
        <taxon>Pezizomycotina</taxon>
        <taxon>Dothideomycetes</taxon>
        <taxon>Pleosporomycetidae</taxon>
        <taxon>Pleosporales</taxon>
        <taxon>Pleosporineae</taxon>
        <taxon>Phaeosphaeriaceae</taxon>
        <taxon>Parastagonospora</taxon>
    </lineage>
</organism>
<dbReference type="GeneID" id="5971944"/>
<feature type="domain" description="AB hydrolase-1" evidence="1">
    <location>
        <begin position="29"/>
        <end position="258"/>
    </location>
</feature>
<dbReference type="ESTHER" id="phano-q0uua1">
    <property type="family name" value="6_AlphaBeta_hydrolase"/>
</dbReference>
<dbReference type="InterPro" id="IPR029058">
    <property type="entry name" value="AB_hydrolase_fold"/>
</dbReference>
<reference evidence="3" key="1">
    <citation type="journal article" date="2007" name="Plant Cell">
        <title>Dothideomycete-plant interactions illuminated by genome sequencing and EST analysis of the wheat pathogen Stagonospora nodorum.</title>
        <authorList>
            <person name="Hane J.K."/>
            <person name="Lowe R.G."/>
            <person name="Solomon P.S."/>
            <person name="Tan K.C."/>
            <person name="Schoch C.L."/>
            <person name="Spatafora J.W."/>
            <person name="Crous P.W."/>
            <person name="Kodira C."/>
            <person name="Birren B.W."/>
            <person name="Galagan J.E."/>
            <person name="Torriani S.F."/>
            <person name="McDonald B.A."/>
            <person name="Oliver R.P."/>
        </authorList>
    </citation>
    <scope>NUCLEOTIDE SEQUENCE [LARGE SCALE GENOMIC DNA]</scope>
    <source>
        <strain evidence="3">SN15 / ATCC MYA-4574 / FGSC 10173</strain>
    </source>
</reference>
<dbReference type="Proteomes" id="UP000001055">
    <property type="component" value="Unassembled WGS sequence"/>
</dbReference>
<name>Q0UUA1_PHANO</name>
<accession>Q0UUA1</accession>
<dbReference type="HOGENOM" id="CLU_046066_1_0_1"/>
<protein>
    <recommendedName>
        <fullName evidence="1">AB hydrolase-1 domain-containing protein</fullName>
    </recommendedName>
</protein>
<evidence type="ECO:0000259" key="1">
    <source>
        <dbReference type="Pfam" id="PF12697"/>
    </source>
</evidence>
<dbReference type="RefSeq" id="XP_001795076.1">
    <property type="nucleotide sequence ID" value="XM_001795024.1"/>
</dbReference>
<dbReference type="VEuPathDB" id="FungiDB:JI435_046630"/>
<dbReference type="eggNOG" id="ENOG502SMUR">
    <property type="taxonomic scope" value="Eukaryota"/>
</dbReference>
<dbReference type="Pfam" id="PF12697">
    <property type="entry name" value="Abhydrolase_6"/>
    <property type="match status" value="1"/>
</dbReference>
<dbReference type="InParanoid" id="Q0UUA1"/>
<sequence length="266" mass="28548">MARLIGANEQLAYSITTPFQLITMTKPAILIVPGSFAPPSIYKDIVEHLRKAGFQAVALRTPSTLKRMPLPPATMSDDASAIKGAVEAVIAQGKEVVDDQVVCHSYGGTPTTQALAGLKVKRIVYLTAIVPKLGQSNVEAMGGEKGVLPMEATEGYLHIDATMMAAAVCNDLSWDVGYEHCLNLAHHSAAAFLEEVTQVAYKDIPVSYIFCENDLVVTPKQQEGFINVIAEATGKGVDVVNLPYGHCPNWSAPEKVAEIVEQLAMK</sequence>
<evidence type="ECO:0000313" key="2">
    <source>
        <dbReference type="EMBL" id="EAT88423.2"/>
    </source>
</evidence>
<dbReference type="KEGG" id="pno:SNOG_04663"/>
<dbReference type="PANTHER" id="PTHR37017:SF13">
    <property type="entry name" value="AB HYDROLASE-1 DOMAIN-CONTAINING PROTEIN"/>
    <property type="match status" value="1"/>
</dbReference>
<proteinExistence type="predicted"/>
<dbReference type="EMBL" id="CH445330">
    <property type="protein sequence ID" value="EAT88423.2"/>
    <property type="molecule type" value="Genomic_DNA"/>
</dbReference>
<dbReference type="SUPFAM" id="SSF53474">
    <property type="entry name" value="alpha/beta-Hydrolases"/>
    <property type="match status" value="1"/>
</dbReference>
<dbReference type="InterPro" id="IPR000073">
    <property type="entry name" value="AB_hydrolase_1"/>
</dbReference>